<dbReference type="InterPro" id="IPR027417">
    <property type="entry name" value="P-loop_NTPase"/>
</dbReference>
<dbReference type="EMBL" id="CP121270">
    <property type="protein sequence ID" value="WFP26485.1"/>
    <property type="molecule type" value="Genomic_DNA"/>
</dbReference>
<dbReference type="GO" id="GO:0003677">
    <property type="term" value="F:DNA binding"/>
    <property type="evidence" value="ECO:0007669"/>
    <property type="project" value="InterPro"/>
</dbReference>
<evidence type="ECO:0000313" key="7">
    <source>
        <dbReference type="EMBL" id="WFP26485.1"/>
    </source>
</evidence>
<dbReference type="SMART" id="SM00382">
    <property type="entry name" value="AAA"/>
    <property type="match status" value="1"/>
</dbReference>
<dbReference type="Proteomes" id="UP001152308">
    <property type="component" value="Unassembled WGS sequence"/>
</dbReference>
<dbReference type="Gene3D" id="3.40.50.300">
    <property type="entry name" value="P-loop containing nucleotide triphosphate hydrolases"/>
    <property type="match status" value="1"/>
</dbReference>
<proteinExistence type="predicted"/>
<feature type="transmembrane region" description="Helical" evidence="4">
    <location>
        <begin position="64"/>
        <end position="83"/>
    </location>
</feature>
<dbReference type="InterPro" id="IPR003593">
    <property type="entry name" value="AAA+_ATPase"/>
</dbReference>
<dbReference type="Pfam" id="PF01580">
    <property type="entry name" value="FtsK_SpoIIIE"/>
    <property type="match status" value="1"/>
</dbReference>
<keyword evidence="4" id="KW-0472">Membrane</keyword>
<keyword evidence="1 3" id="KW-0547">Nucleotide-binding</keyword>
<dbReference type="Proteomes" id="UP001213504">
    <property type="component" value="Chromosome"/>
</dbReference>
<dbReference type="SUPFAM" id="SSF52540">
    <property type="entry name" value="P-loop containing nucleoside triphosphate hydrolases"/>
    <property type="match status" value="1"/>
</dbReference>
<gene>
    <name evidence="6" type="ORF">L2299_02985</name>
    <name evidence="7" type="ORF">P9A14_08335</name>
</gene>
<reference evidence="7" key="3">
    <citation type="submission" date="2023-04" db="EMBL/GenBank/DDBJ databases">
        <title>Complete genome sequence of a phthalic acid esters degrading bacterial strain.</title>
        <authorList>
            <person name="Weng L."/>
            <person name="Jia Y."/>
            <person name="Ren L."/>
        </authorList>
    </citation>
    <scope>NUCLEOTIDE SEQUENCE</scope>
    <source>
        <strain evidence="7">RL-LY01</strain>
    </source>
</reference>
<feature type="domain" description="FtsK" evidence="5">
    <location>
        <begin position="224"/>
        <end position="403"/>
    </location>
</feature>
<evidence type="ECO:0000313" key="6">
    <source>
        <dbReference type="EMBL" id="MDF6100011.1"/>
    </source>
</evidence>
<evidence type="ECO:0000256" key="3">
    <source>
        <dbReference type="PROSITE-ProRule" id="PRU00289"/>
    </source>
</evidence>
<reference evidence="6" key="1">
    <citation type="journal article" date="2022" name="Data Brief">
        <title>Draft genome sequence data of Gordonia hongkongensis strain EUFUS-Z928 isolated from the octocoral Eunicea fusca.</title>
        <authorList>
            <person name="Sanchez-Suarez J."/>
            <person name="Diaz L."/>
            <person name="Melo-Bolivar J."/>
            <person name="Villamil L."/>
        </authorList>
    </citation>
    <scope>NUCLEOTIDE SEQUENCE</scope>
    <source>
        <strain evidence="6">EUFUS-Z928</strain>
    </source>
</reference>
<protein>
    <submittedName>
        <fullName evidence="7">FtsK/SpoIIIE domain-containing protein</fullName>
    </submittedName>
</protein>
<keyword evidence="8" id="KW-1185">Reference proteome</keyword>
<feature type="transmembrane region" description="Helical" evidence="4">
    <location>
        <begin position="36"/>
        <end position="58"/>
    </location>
</feature>
<accession>A0AAX3TBY8</accession>
<reference evidence="6" key="2">
    <citation type="submission" date="2022-01" db="EMBL/GenBank/DDBJ databases">
        <authorList>
            <person name="Sanchez-Suarez J."/>
            <person name="Villamil L."/>
            <person name="Diaz L.E."/>
        </authorList>
    </citation>
    <scope>NUCLEOTIDE SEQUENCE</scope>
    <source>
        <strain evidence="6">EUFUS-Z928</strain>
    </source>
</reference>
<name>A0AAX3TBY8_9ACTN</name>
<dbReference type="RefSeq" id="WP_055475067.1">
    <property type="nucleotide sequence ID" value="NZ_CP121270.1"/>
</dbReference>
<dbReference type="InterPro" id="IPR050206">
    <property type="entry name" value="FtsK/SpoIIIE/SftA"/>
</dbReference>
<dbReference type="PANTHER" id="PTHR22683">
    <property type="entry name" value="SPORULATION PROTEIN RELATED"/>
    <property type="match status" value="1"/>
</dbReference>
<evidence type="ECO:0000259" key="5">
    <source>
        <dbReference type="PROSITE" id="PS50901"/>
    </source>
</evidence>
<dbReference type="PANTHER" id="PTHR22683:SF41">
    <property type="entry name" value="DNA TRANSLOCASE FTSK"/>
    <property type="match status" value="1"/>
</dbReference>
<dbReference type="GO" id="GO:0005524">
    <property type="term" value="F:ATP binding"/>
    <property type="evidence" value="ECO:0007669"/>
    <property type="project" value="UniProtKB-UniRule"/>
</dbReference>
<evidence type="ECO:0000256" key="4">
    <source>
        <dbReference type="SAM" id="Phobius"/>
    </source>
</evidence>
<dbReference type="EMBL" id="JAKJLQ010000002">
    <property type="protein sequence ID" value="MDF6100011.1"/>
    <property type="molecule type" value="Genomic_DNA"/>
</dbReference>
<feature type="binding site" evidence="3">
    <location>
        <begin position="240"/>
        <end position="247"/>
    </location>
    <ligand>
        <name>ATP</name>
        <dbReference type="ChEBI" id="CHEBI:30616"/>
    </ligand>
</feature>
<sequence length="466" mass="49826">MNDTPSPTPNKGGKPDTTADEIAGSIATGLWRLARFILVWAWRLPVVSVPAIGLGVIYWRTGAVWTIIAAIATGAAVIAWSVYSPISLRRYTIDRIRFHHLVWRRYRSWTAVCTDCGLSRTRSDQVLVPKLLRVQFAATDDVLTVHPLRGQTVTDFNKAADALADAFAADSVTVTRPGPAVIELAVRRAQPLAEPITPTPTGSGSVSRGGSRRWTLQLGQRDDGSPWRLPILGTHLLIGGVTGSGKGSVLWSLIGAIAPLTATGDVQLWVADPKGGMEFGAGAPLFARFAYTPDTIADMLADAAALMTERAERLRGVTRLHTPTPADPLIILIIDELAALTAFTDRTTKTAIDKHLGLLLTQGRAVGVSVVAAVQDPSKEIVPMRQLFPARLALRMAEPTQTTMILGPGAIDRGGAANQIPDDLPGVGYLAVDGAAAPILVRAFHYTDNDVAALVRRYGHPDHGQK</sequence>
<dbReference type="PROSITE" id="PS50901">
    <property type="entry name" value="FTSK"/>
    <property type="match status" value="1"/>
</dbReference>
<evidence type="ECO:0000313" key="8">
    <source>
        <dbReference type="Proteomes" id="UP001152308"/>
    </source>
</evidence>
<evidence type="ECO:0000313" key="9">
    <source>
        <dbReference type="Proteomes" id="UP001213504"/>
    </source>
</evidence>
<dbReference type="AlphaFoldDB" id="A0AAX3TBY8"/>
<evidence type="ECO:0000256" key="1">
    <source>
        <dbReference type="ARBA" id="ARBA00022741"/>
    </source>
</evidence>
<keyword evidence="4" id="KW-0812">Transmembrane</keyword>
<organism evidence="7 9">
    <name type="scientific">Gordonia hongkongensis</name>
    <dbReference type="NCBI Taxonomy" id="1701090"/>
    <lineage>
        <taxon>Bacteria</taxon>
        <taxon>Bacillati</taxon>
        <taxon>Actinomycetota</taxon>
        <taxon>Actinomycetes</taxon>
        <taxon>Mycobacteriales</taxon>
        <taxon>Gordoniaceae</taxon>
        <taxon>Gordonia</taxon>
    </lineage>
</organism>
<keyword evidence="4" id="KW-1133">Transmembrane helix</keyword>
<dbReference type="InterPro" id="IPR002543">
    <property type="entry name" value="FtsK_dom"/>
</dbReference>
<evidence type="ECO:0000256" key="2">
    <source>
        <dbReference type="ARBA" id="ARBA00022840"/>
    </source>
</evidence>
<keyword evidence="2 3" id="KW-0067">ATP-binding</keyword>